<dbReference type="InterPro" id="IPR022313">
    <property type="entry name" value="Phe/His_NH3-lyase_AS"/>
</dbReference>
<dbReference type="GO" id="GO:0019557">
    <property type="term" value="P:L-histidine catabolic process to glutamate and formate"/>
    <property type="evidence" value="ECO:0007669"/>
    <property type="project" value="UniProtKB-UniPathway"/>
</dbReference>
<dbReference type="InterPro" id="IPR005921">
    <property type="entry name" value="HutH"/>
</dbReference>
<evidence type="ECO:0000313" key="11">
    <source>
        <dbReference type="Proteomes" id="UP000264702"/>
    </source>
</evidence>
<dbReference type="NCBIfam" id="TIGR01225">
    <property type="entry name" value="hutH"/>
    <property type="match status" value="1"/>
</dbReference>
<evidence type="ECO:0000256" key="8">
    <source>
        <dbReference type="RuleBase" id="RU004479"/>
    </source>
</evidence>
<comment type="PTM">
    <text evidence="6">Contains an active site 4-methylidene-imidazol-5-one (MIO), which is formed autocatalytically by cyclization and dehydration of residues Ala-Ser-Gly.</text>
</comment>
<dbReference type="RefSeq" id="WP_117302543.1">
    <property type="nucleotide sequence ID" value="NZ_QVQT02000006.1"/>
</dbReference>
<comment type="similarity">
    <text evidence="6 7">Belongs to the PAL/histidase family.</text>
</comment>
<evidence type="ECO:0000256" key="6">
    <source>
        <dbReference type="HAMAP-Rule" id="MF_00229"/>
    </source>
</evidence>
<dbReference type="UniPathway" id="UPA00379">
    <property type="reaction ID" value="UER00549"/>
</dbReference>
<dbReference type="EMBL" id="QVQT01000006">
    <property type="protein sequence ID" value="RFU15495.1"/>
    <property type="molecule type" value="Genomic_DNA"/>
</dbReference>
<evidence type="ECO:0000256" key="1">
    <source>
        <dbReference type="ARBA" id="ARBA00005113"/>
    </source>
</evidence>
<dbReference type="OrthoDB" id="9806955at2"/>
<evidence type="ECO:0000313" key="10">
    <source>
        <dbReference type="EMBL" id="RFU15495.1"/>
    </source>
</evidence>
<reference evidence="10 11" key="1">
    <citation type="submission" date="2018-08" db="EMBL/GenBank/DDBJ databases">
        <title>Acidipila sp. 4G-K13, an acidobacterium isolated from forest soil.</title>
        <authorList>
            <person name="Gao Z.-H."/>
            <person name="Qiu L.-H."/>
        </authorList>
    </citation>
    <scope>NUCLEOTIDE SEQUENCE [LARGE SCALE GENOMIC DNA]</scope>
    <source>
        <strain evidence="10 11">4G-K13</strain>
    </source>
</reference>
<feature type="modified residue" description="2,3-didehydroalanine (Ser)" evidence="6">
    <location>
        <position position="145"/>
    </location>
</feature>
<comment type="caution">
    <text evidence="10">The sequence shown here is derived from an EMBL/GenBank/DDBJ whole genome shotgun (WGS) entry which is preliminary data.</text>
</comment>
<evidence type="ECO:0000256" key="9">
    <source>
        <dbReference type="RuleBase" id="RU004480"/>
    </source>
</evidence>
<dbReference type="Proteomes" id="UP000264702">
    <property type="component" value="Unassembled WGS sequence"/>
</dbReference>
<protein>
    <recommendedName>
        <fullName evidence="2 6">Histidine ammonia-lyase</fullName>
        <shortName evidence="6">Histidase</shortName>
        <ecNumber evidence="2 6">4.3.1.3</ecNumber>
    </recommendedName>
</protein>
<dbReference type="SUPFAM" id="SSF48557">
    <property type="entry name" value="L-aspartase-like"/>
    <property type="match status" value="1"/>
</dbReference>
<dbReference type="PROSITE" id="PS00488">
    <property type="entry name" value="PAL_HISTIDASE"/>
    <property type="match status" value="1"/>
</dbReference>
<comment type="catalytic activity">
    <reaction evidence="5 6 8">
        <text>L-histidine = trans-urocanate + NH4(+)</text>
        <dbReference type="Rhea" id="RHEA:21232"/>
        <dbReference type="ChEBI" id="CHEBI:17771"/>
        <dbReference type="ChEBI" id="CHEBI:28938"/>
        <dbReference type="ChEBI" id="CHEBI:57595"/>
        <dbReference type="EC" id="4.3.1.3"/>
    </reaction>
</comment>
<dbReference type="Gene3D" id="1.20.200.10">
    <property type="entry name" value="Fumarase/aspartase (Central domain)"/>
    <property type="match status" value="1"/>
</dbReference>
<dbReference type="CDD" id="cd00332">
    <property type="entry name" value="PAL-HAL"/>
    <property type="match status" value="1"/>
</dbReference>
<dbReference type="Pfam" id="PF00221">
    <property type="entry name" value="Lyase_aromatic"/>
    <property type="match status" value="1"/>
</dbReference>
<dbReference type="AlphaFoldDB" id="A0A372IKV6"/>
<keyword evidence="3 6" id="KW-0369">Histidine metabolism</keyword>
<dbReference type="InterPro" id="IPR001106">
    <property type="entry name" value="Aromatic_Lyase"/>
</dbReference>
<evidence type="ECO:0000256" key="4">
    <source>
        <dbReference type="ARBA" id="ARBA00023239"/>
    </source>
</evidence>
<dbReference type="FunFam" id="1.10.275.10:FF:000005">
    <property type="entry name" value="Histidine ammonia-lyase"/>
    <property type="match status" value="1"/>
</dbReference>
<dbReference type="GO" id="GO:0019556">
    <property type="term" value="P:L-histidine catabolic process to glutamate and formamide"/>
    <property type="evidence" value="ECO:0007669"/>
    <property type="project" value="UniProtKB-UniPathway"/>
</dbReference>
<dbReference type="FunFam" id="1.20.200.10:FF:000003">
    <property type="entry name" value="Histidine ammonia-lyase"/>
    <property type="match status" value="1"/>
</dbReference>
<proteinExistence type="inferred from homology"/>
<dbReference type="EC" id="4.3.1.3" evidence="2 6"/>
<comment type="subcellular location">
    <subcellularLocation>
        <location evidence="6 9">Cytoplasm</location>
    </subcellularLocation>
</comment>
<dbReference type="InterPro" id="IPR008948">
    <property type="entry name" value="L-Aspartase-like"/>
</dbReference>
<feature type="cross-link" description="5-imidazolinone (Ala-Gly)" evidence="6">
    <location>
        <begin position="144"/>
        <end position="146"/>
    </location>
</feature>
<sequence>MASSLQLSGRPLSIEEIAAVVGGRCTVTIATEAMTAVRASRAVVDHLLASRETAYGINTGFGKLSDVHIPPDQLEELQHNLVRSHACGIGQPLPEDEVRAMLLLRANVLAKGLSGVRPLLIETLAAMMNAGVHPVVPARGSVGASGDLAPLAHLALVVIGEGEAFFRAERMAGERALRLAGIEPLVLQAKEGLALLNGTQAMTAVGGLAVARALRVVELFDLAGAMSLEALRGTPTPFDARIHAARPHAGQMAAAKHLRALLEDSEIRESHRHNDPRVQDAYCLRCMPQVHGAARGALAHVREVIEVESGAATDNPLIFVGNGAEDGAKNGDGEILSGGNFHGAPLALALDYAAIALTDMMSISERRIDRLVNPDINEGLPPFLSRTPGVSSGLMLAHVASAALLNEAKVLAHPASVDSVPTSGGKEDHVSMGMTSALKLRQVVENAGHVLAIEMMAAAQGLEYRLPLRPAKEVGLAVGLLREQVAPLGEDRVLSPEIEGLAAKIRAGGFDRWRG</sequence>
<name>A0A372IKV6_9BACT</name>
<dbReference type="InterPro" id="IPR024083">
    <property type="entry name" value="Fumarase/histidase_N"/>
</dbReference>
<dbReference type="PANTHER" id="PTHR10362">
    <property type="entry name" value="HISTIDINE AMMONIA-LYASE"/>
    <property type="match status" value="1"/>
</dbReference>
<keyword evidence="4 6" id="KW-0456">Lyase</keyword>
<accession>A0A372IKV6</accession>
<gene>
    <name evidence="6 10" type="primary">hutH</name>
    <name evidence="10" type="ORF">D0Y96_17750</name>
</gene>
<dbReference type="NCBIfam" id="NF006871">
    <property type="entry name" value="PRK09367.1"/>
    <property type="match status" value="1"/>
</dbReference>
<evidence type="ECO:0000256" key="3">
    <source>
        <dbReference type="ARBA" id="ARBA00022808"/>
    </source>
</evidence>
<organism evidence="10 11">
    <name type="scientific">Paracidobacterium acidisoli</name>
    <dbReference type="NCBI Taxonomy" id="2303751"/>
    <lineage>
        <taxon>Bacteria</taxon>
        <taxon>Pseudomonadati</taxon>
        <taxon>Acidobacteriota</taxon>
        <taxon>Terriglobia</taxon>
        <taxon>Terriglobales</taxon>
        <taxon>Acidobacteriaceae</taxon>
        <taxon>Paracidobacterium</taxon>
    </lineage>
</organism>
<dbReference type="Gene3D" id="1.10.275.10">
    <property type="entry name" value="Fumarase/aspartase (N-terminal domain)"/>
    <property type="match status" value="1"/>
</dbReference>
<evidence type="ECO:0000256" key="2">
    <source>
        <dbReference type="ARBA" id="ARBA00012994"/>
    </source>
</evidence>
<evidence type="ECO:0000256" key="5">
    <source>
        <dbReference type="ARBA" id="ARBA00049269"/>
    </source>
</evidence>
<comment type="pathway">
    <text evidence="1 6 8">Amino-acid degradation; L-histidine degradation into L-glutamate; N-formimidoyl-L-glutamate from L-histidine: step 1/3.</text>
</comment>
<dbReference type="GO" id="GO:0004397">
    <property type="term" value="F:histidine ammonia-lyase activity"/>
    <property type="evidence" value="ECO:0007669"/>
    <property type="project" value="UniProtKB-UniRule"/>
</dbReference>
<keyword evidence="6" id="KW-0963">Cytoplasm</keyword>
<keyword evidence="11" id="KW-1185">Reference proteome</keyword>
<dbReference type="GO" id="GO:0005737">
    <property type="term" value="C:cytoplasm"/>
    <property type="evidence" value="ECO:0007669"/>
    <property type="project" value="UniProtKB-SubCell"/>
</dbReference>
<evidence type="ECO:0000256" key="7">
    <source>
        <dbReference type="RuleBase" id="RU003954"/>
    </source>
</evidence>
<dbReference type="HAMAP" id="MF_00229">
    <property type="entry name" value="His_ammonia_lyase"/>
    <property type="match status" value="1"/>
</dbReference>